<dbReference type="Gene3D" id="2.60.120.10">
    <property type="entry name" value="Jelly Rolls"/>
    <property type="match status" value="1"/>
</dbReference>
<accession>Q9F4J7</accession>
<keyword evidence="2" id="KW-0238">DNA-binding</keyword>
<evidence type="ECO:0000256" key="1">
    <source>
        <dbReference type="ARBA" id="ARBA00023015"/>
    </source>
</evidence>
<dbReference type="InterPro" id="IPR003313">
    <property type="entry name" value="AraC-bd"/>
</dbReference>
<keyword evidence="3" id="KW-0804">Transcription</keyword>
<organism evidence="5">
    <name type="scientific">Streptococcus mitis</name>
    <dbReference type="NCBI Taxonomy" id="28037"/>
    <lineage>
        <taxon>Bacteria</taxon>
        <taxon>Bacillati</taxon>
        <taxon>Bacillota</taxon>
        <taxon>Bacilli</taxon>
        <taxon>Lactobacillales</taxon>
        <taxon>Streptococcaceae</taxon>
        <taxon>Streptococcus</taxon>
        <taxon>Streptococcus mitis group</taxon>
    </lineage>
</organism>
<sequence length="293" mass="34643">MADRSRFLRDNPSDFPYDFEKQILSKTSPDTIYHCHPELEIIYVTKGSAIVHINSERFESREGDIFLIQPTSLHAIYSHKDQELFSTSFRIHLDYLGRSQIDSFSQRYIQPLHSGHFCLTPQISPGDKAYDQIQSCLLSLFSILEEKGIYYDLLIKSKLYELLHLLFKYRYVNRHYTDDTYQKYQKLKESDLLPSNSTTQKAIHIEQLAATFGYSKNHFMSIFKQHTGASCMDYLLQLRLEKSCEKLVQTNLSIQEIASQVRFTNLSNFNRQFKQHYYLTPRQYRNQQLKKKT</sequence>
<gene>
    <name evidence="5" type="primary">pblR</name>
</gene>
<dbReference type="Gene3D" id="1.10.10.60">
    <property type="entry name" value="Homeodomain-like"/>
    <property type="match status" value="2"/>
</dbReference>
<dbReference type="InterPro" id="IPR037923">
    <property type="entry name" value="HTH-like"/>
</dbReference>
<dbReference type="Pfam" id="PF02311">
    <property type="entry name" value="AraC_binding"/>
    <property type="match status" value="1"/>
</dbReference>
<dbReference type="SUPFAM" id="SSF51215">
    <property type="entry name" value="Regulatory protein AraC"/>
    <property type="match status" value="1"/>
</dbReference>
<dbReference type="InterPro" id="IPR018060">
    <property type="entry name" value="HTH_AraC"/>
</dbReference>
<dbReference type="CDD" id="cd02208">
    <property type="entry name" value="cupin_RmlC-like"/>
    <property type="match status" value="1"/>
</dbReference>
<dbReference type="InterPro" id="IPR014710">
    <property type="entry name" value="RmlC-like_jellyroll"/>
</dbReference>
<dbReference type="InterPro" id="IPR009057">
    <property type="entry name" value="Homeodomain-like_sf"/>
</dbReference>
<dbReference type="SUPFAM" id="SSF46689">
    <property type="entry name" value="Homeodomain-like"/>
    <property type="match status" value="2"/>
</dbReference>
<name>Q9F4J7_STRMT</name>
<proteinExistence type="predicted"/>
<dbReference type="SMART" id="SM00342">
    <property type="entry name" value="HTH_ARAC"/>
    <property type="match status" value="1"/>
</dbReference>
<evidence type="ECO:0000256" key="3">
    <source>
        <dbReference type="ARBA" id="ARBA00023163"/>
    </source>
</evidence>
<evidence type="ECO:0000313" key="5">
    <source>
        <dbReference type="EMBL" id="AAG18634.1"/>
    </source>
</evidence>
<evidence type="ECO:0000256" key="2">
    <source>
        <dbReference type="ARBA" id="ARBA00023125"/>
    </source>
</evidence>
<dbReference type="PANTHER" id="PTHR43280:SF2">
    <property type="entry name" value="HTH-TYPE TRANSCRIPTIONAL REGULATOR EXSA"/>
    <property type="match status" value="1"/>
</dbReference>
<dbReference type="Pfam" id="PF12833">
    <property type="entry name" value="HTH_18"/>
    <property type="match status" value="1"/>
</dbReference>
<dbReference type="GO" id="GO:0043565">
    <property type="term" value="F:sequence-specific DNA binding"/>
    <property type="evidence" value="ECO:0007669"/>
    <property type="project" value="InterPro"/>
</dbReference>
<reference evidence="5" key="1">
    <citation type="journal article" date="2001" name="Infect. Immun.">
        <title>Genetic loci of Streptococcus mitis that mediate binding to human platelets.</title>
        <authorList>
            <person name="Bensing B.A."/>
            <person name="Rubens C.E."/>
            <person name="Sullam P.M."/>
        </authorList>
    </citation>
    <scope>NUCLEOTIDE SEQUENCE</scope>
    <source>
        <strain evidence="5">SF100</strain>
    </source>
</reference>
<feature type="domain" description="HTH araC/xylS-type" evidence="4">
    <location>
        <begin position="182"/>
        <end position="287"/>
    </location>
</feature>
<keyword evidence="1" id="KW-0805">Transcription regulation</keyword>
<dbReference type="PANTHER" id="PTHR43280">
    <property type="entry name" value="ARAC-FAMILY TRANSCRIPTIONAL REGULATOR"/>
    <property type="match status" value="1"/>
</dbReference>
<protein>
    <submittedName>
        <fullName evidence="5">PblR</fullName>
    </submittedName>
</protein>
<dbReference type="GO" id="GO:0003700">
    <property type="term" value="F:DNA-binding transcription factor activity"/>
    <property type="evidence" value="ECO:0007669"/>
    <property type="project" value="InterPro"/>
</dbReference>
<dbReference type="AlphaFoldDB" id="Q9F4J7"/>
<dbReference type="EMBL" id="AY007504">
    <property type="protein sequence ID" value="AAG18634.1"/>
    <property type="molecule type" value="Genomic_DNA"/>
</dbReference>
<evidence type="ECO:0000259" key="4">
    <source>
        <dbReference type="PROSITE" id="PS01124"/>
    </source>
</evidence>
<dbReference type="PROSITE" id="PS01124">
    <property type="entry name" value="HTH_ARAC_FAMILY_2"/>
    <property type="match status" value="1"/>
</dbReference>